<gene>
    <name evidence="2" type="ORF">KP509_26G044400</name>
</gene>
<protein>
    <recommendedName>
        <fullName evidence="1">GST N-terminal domain-containing protein</fullName>
    </recommendedName>
</protein>
<dbReference type="Gene3D" id="1.20.1050.10">
    <property type="match status" value="1"/>
</dbReference>
<dbReference type="AlphaFoldDB" id="A0A8T2RMT4"/>
<organism evidence="2 3">
    <name type="scientific">Ceratopteris richardii</name>
    <name type="common">Triangle waterfern</name>
    <dbReference type="NCBI Taxonomy" id="49495"/>
    <lineage>
        <taxon>Eukaryota</taxon>
        <taxon>Viridiplantae</taxon>
        <taxon>Streptophyta</taxon>
        <taxon>Embryophyta</taxon>
        <taxon>Tracheophyta</taxon>
        <taxon>Polypodiopsida</taxon>
        <taxon>Polypodiidae</taxon>
        <taxon>Polypodiales</taxon>
        <taxon>Pteridineae</taxon>
        <taxon>Pteridaceae</taxon>
        <taxon>Parkerioideae</taxon>
        <taxon>Ceratopteris</taxon>
    </lineage>
</organism>
<dbReference type="PANTHER" id="PTHR43968">
    <property type="match status" value="1"/>
</dbReference>
<dbReference type="Gene3D" id="3.40.30.10">
    <property type="entry name" value="Glutaredoxin"/>
    <property type="match status" value="1"/>
</dbReference>
<feature type="domain" description="GST N-terminal" evidence="1">
    <location>
        <begin position="107"/>
        <end position="190"/>
    </location>
</feature>
<dbReference type="Pfam" id="PF13409">
    <property type="entry name" value="GST_N_2"/>
    <property type="match status" value="1"/>
</dbReference>
<reference evidence="2" key="1">
    <citation type="submission" date="2021-08" db="EMBL/GenBank/DDBJ databases">
        <title>WGS assembly of Ceratopteris richardii.</title>
        <authorList>
            <person name="Marchant D.B."/>
            <person name="Chen G."/>
            <person name="Jenkins J."/>
            <person name="Shu S."/>
            <person name="Leebens-Mack J."/>
            <person name="Grimwood J."/>
            <person name="Schmutz J."/>
            <person name="Soltis P."/>
            <person name="Soltis D."/>
            <person name="Chen Z.-H."/>
        </authorList>
    </citation>
    <scope>NUCLEOTIDE SEQUENCE</scope>
    <source>
        <strain evidence="2">Whitten #5841</strain>
        <tissue evidence="2">Leaf</tissue>
    </source>
</reference>
<dbReference type="InterPro" id="IPR004045">
    <property type="entry name" value="Glutathione_S-Trfase_N"/>
</dbReference>
<evidence type="ECO:0000313" key="3">
    <source>
        <dbReference type="Proteomes" id="UP000825935"/>
    </source>
</evidence>
<accession>A0A8T2RMT4</accession>
<dbReference type="GO" id="GO:0005737">
    <property type="term" value="C:cytoplasm"/>
    <property type="evidence" value="ECO:0007669"/>
    <property type="project" value="TreeGrafter"/>
</dbReference>
<dbReference type="EMBL" id="CM035431">
    <property type="protein sequence ID" value="KAH7296905.1"/>
    <property type="molecule type" value="Genomic_DNA"/>
</dbReference>
<sequence length="472" mass="52237">MITSSFNCAMDGLCSVSAASAAAARPALLSFHFQSVVHTSPLRANIIAVKVPALCASRTRTMLGCTSASSTITTPTWEQLVTELGEHTQEPFRLSHAKTRLFGSSAPTLTFYRDNSSWCPYCQRVWLQLEEKQIPYEVEKINMNCYGKKPDWYLEMIPSGLLPAVKLGERVIPESLDIMMILEQSFPQHKSLLPSESSPEKKAYVSILLKQERRLLGAWLSCLRGGMWGSMNSFSKALDDANTSLMKFGGPYFLGQEFSLVDAVYAPFLERIAASSPYWVGVQVRGTDRWPALNAWFDAMDTRPAYQAMKSDDFTITHTLEPQIGKCRLLPEGAAYRAKIDGKDGSWSLPLKPETTAWGYDDGTGVGNAKQEAAKSLINNHEAIVKFAMRAFVNFEDSTAASVDEGFRIVSHALLTGVENVRESSLNLSKDVALAAAYLRDRVGVPRDLTYPAARQLRAHLQWLVKSLGSDL</sequence>
<keyword evidence="3" id="KW-1185">Reference proteome</keyword>
<dbReference type="SFLD" id="SFLDS00019">
    <property type="entry name" value="Glutathione_Transferase_(cytos"/>
    <property type="match status" value="1"/>
</dbReference>
<dbReference type="InterPro" id="IPR050983">
    <property type="entry name" value="GST_Omega/HSP26"/>
</dbReference>
<dbReference type="CDD" id="cd00570">
    <property type="entry name" value="GST_N_family"/>
    <property type="match status" value="1"/>
</dbReference>
<dbReference type="PANTHER" id="PTHR43968:SF14">
    <property type="entry name" value="GLUTATHIONE S-TRANSFERASE"/>
    <property type="match status" value="1"/>
</dbReference>
<proteinExistence type="predicted"/>
<evidence type="ECO:0000259" key="1">
    <source>
        <dbReference type="PROSITE" id="PS50404"/>
    </source>
</evidence>
<name>A0A8T2RMT4_CERRI</name>
<dbReference type="InterPro" id="IPR036249">
    <property type="entry name" value="Thioredoxin-like_sf"/>
</dbReference>
<dbReference type="OMA" id="PQMGGCW"/>
<dbReference type="SUPFAM" id="SSF47616">
    <property type="entry name" value="GST C-terminal domain-like"/>
    <property type="match status" value="1"/>
</dbReference>
<dbReference type="SFLD" id="SFLDG00358">
    <property type="entry name" value="Main_(cytGST)"/>
    <property type="match status" value="1"/>
</dbReference>
<dbReference type="Proteomes" id="UP000825935">
    <property type="component" value="Chromosome 26"/>
</dbReference>
<dbReference type="InterPro" id="IPR040079">
    <property type="entry name" value="Glutathione_S-Trfase"/>
</dbReference>
<comment type="caution">
    <text evidence="2">The sequence shown here is derived from an EMBL/GenBank/DDBJ whole genome shotgun (WGS) entry which is preliminary data.</text>
</comment>
<dbReference type="PROSITE" id="PS50404">
    <property type="entry name" value="GST_NTER"/>
    <property type="match status" value="1"/>
</dbReference>
<evidence type="ECO:0000313" key="2">
    <source>
        <dbReference type="EMBL" id="KAH7296905.1"/>
    </source>
</evidence>
<dbReference type="OrthoDB" id="4951845at2759"/>
<dbReference type="Pfam" id="PF13410">
    <property type="entry name" value="GST_C_2"/>
    <property type="match status" value="1"/>
</dbReference>
<dbReference type="InterPro" id="IPR036282">
    <property type="entry name" value="Glutathione-S-Trfase_C_sf"/>
</dbReference>
<dbReference type="SUPFAM" id="SSF52833">
    <property type="entry name" value="Thioredoxin-like"/>
    <property type="match status" value="1"/>
</dbReference>